<feature type="domain" description="HTH marR-type" evidence="2">
    <location>
        <begin position="5"/>
        <end position="49"/>
    </location>
</feature>
<proteinExistence type="inferred from homology"/>
<keyword evidence="3" id="KW-0418">Kinase</keyword>
<dbReference type="InterPro" id="IPR043129">
    <property type="entry name" value="ATPase_NBD"/>
</dbReference>
<organism evidence="3 4">
    <name type="scientific">Georgenia soli</name>
    <dbReference type="NCBI Taxonomy" id="638953"/>
    <lineage>
        <taxon>Bacteria</taxon>
        <taxon>Bacillati</taxon>
        <taxon>Actinomycetota</taxon>
        <taxon>Actinomycetes</taxon>
        <taxon>Micrococcales</taxon>
        <taxon>Bogoriellaceae</taxon>
        <taxon>Georgenia</taxon>
    </lineage>
</organism>
<accession>A0A2A9EPS6</accession>
<comment type="similarity">
    <text evidence="1">Belongs to the ROK (NagC/XylR) family.</text>
</comment>
<dbReference type="EMBL" id="PDJI01000004">
    <property type="protein sequence ID" value="PFG40541.1"/>
    <property type="molecule type" value="Genomic_DNA"/>
</dbReference>
<keyword evidence="4" id="KW-1185">Reference proteome</keyword>
<dbReference type="InterPro" id="IPR000600">
    <property type="entry name" value="ROK"/>
</dbReference>
<dbReference type="InterPro" id="IPR000835">
    <property type="entry name" value="HTH_MarR-typ"/>
</dbReference>
<dbReference type="RefSeq" id="WP_170037493.1">
    <property type="nucleotide sequence ID" value="NZ_PDJI01000004.1"/>
</dbReference>
<dbReference type="SUPFAM" id="SSF53067">
    <property type="entry name" value="Actin-like ATPase domain"/>
    <property type="match status" value="1"/>
</dbReference>
<keyword evidence="3" id="KW-0808">Transferase</keyword>
<dbReference type="PROSITE" id="PS01125">
    <property type="entry name" value="ROK"/>
    <property type="match status" value="1"/>
</dbReference>
<dbReference type="InterPro" id="IPR011991">
    <property type="entry name" value="ArsR-like_HTH"/>
</dbReference>
<dbReference type="AlphaFoldDB" id="A0A2A9EPS6"/>
<protein>
    <submittedName>
        <fullName evidence="3">Putative NBD/HSP70 family sugar kinase</fullName>
    </submittedName>
</protein>
<dbReference type="Pfam" id="PF12802">
    <property type="entry name" value="MarR_2"/>
    <property type="match status" value="1"/>
</dbReference>
<dbReference type="Proteomes" id="UP000222106">
    <property type="component" value="Unassembled WGS sequence"/>
</dbReference>
<dbReference type="SUPFAM" id="SSF46785">
    <property type="entry name" value="Winged helix' DNA-binding domain"/>
    <property type="match status" value="1"/>
</dbReference>
<dbReference type="GO" id="GO:0016301">
    <property type="term" value="F:kinase activity"/>
    <property type="evidence" value="ECO:0007669"/>
    <property type="project" value="UniProtKB-KW"/>
</dbReference>
<comment type="caution">
    <text evidence="3">The sequence shown here is derived from an EMBL/GenBank/DDBJ whole genome shotgun (WGS) entry which is preliminary data.</text>
</comment>
<evidence type="ECO:0000313" key="4">
    <source>
        <dbReference type="Proteomes" id="UP000222106"/>
    </source>
</evidence>
<dbReference type="InterPro" id="IPR036388">
    <property type="entry name" value="WH-like_DNA-bd_sf"/>
</dbReference>
<dbReference type="GO" id="GO:0003700">
    <property type="term" value="F:DNA-binding transcription factor activity"/>
    <property type="evidence" value="ECO:0007669"/>
    <property type="project" value="InterPro"/>
</dbReference>
<dbReference type="Pfam" id="PF00480">
    <property type="entry name" value="ROK"/>
    <property type="match status" value="1"/>
</dbReference>
<dbReference type="InterPro" id="IPR049874">
    <property type="entry name" value="ROK_cs"/>
</dbReference>
<evidence type="ECO:0000256" key="1">
    <source>
        <dbReference type="ARBA" id="ARBA00006479"/>
    </source>
</evidence>
<reference evidence="3 4" key="1">
    <citation type="submission" date="2017-10" db="EMBL/GenBank/DDBJ databases">
        <title>Sequencing the genomes of 1000 actinobacteria strains.</title>
        <authorList>
            <person name="Klenk H.-P."/>
        </authorList>
    </citation>
    <scope>NUCLEOTIDE SEQUENCE [LARGE SCALE GENOMIC DNA]</scope>
    <source>
        <strain evidence="3 4">DSM 21838</strain>
    </source>
</reference>
<sequence>MITLLAEGPRSRAEIARELGMSATTVSNLVADLVASGAAVEQMSADGRRGRPAKTVSLVAAPGLVAGVDVGRTHLRAAVATRQGEVVAEREVALPEGHTGEQTVPVVLNLVRDLLQEASRPGGELVAVGVGLPGPVDGPDGTVGAGTILTGWAGFDVAGRLTEALGVPVVTDNDATLGMLAEARWGAAQGVADAAYVKISTGVGAGLLLGGRLHRGAGGTAGELGHTPLQPDGAVCRCGNRGCLETFTSVPAVLQMLRPTLGEDLTIEQVVAGAAAGDPPCRRMVEDVGRNLGRGIALLGNLVDPEVVVLGGPLVAAGEPFLTAVGASLRRSVIPSVARRLRVVPAALGARTEVLGALALALTSGPPPYAHLLD</sequence>
<gene>
    <name evidence="3" type="ORF">ATJ97_3071</name>
</gene>
<evidence type="ECO:0000313" key="3">
    <source>
        <dbReference type="EMBL" id="PFG40541.1"/>
    </source>
</evidence>
<name>A0A2A9EPS6_9MICO</name>
<dbReference type="PANTHER" id="PTHR18964">
    <property type="entry name" value="ROK (REPRESSOR, ORF, KINASE) FAMILY"/>
    <property type="match status" value="1"/>
</dbReference>
<dbReference type="Gene3D" id="1.10.10.10">
    <property type="entry name" value="Winged helix-like DNA-binding domain superfamily/Winged helix DNA-binding domain"/>
    <property type="match status" value="1"/>
</dbReference>
<dbReference type="InterPro" id="IPR036390">
    <property type="entry name" value="WH_DNA-bd_sf"/>
</dbReference>
<dbReference type="Gene3D" id="3.30.420.40">
    <property type="match status" value="2"/>
</dbReference>
<dbReference type="CDD" id="cd00090">
    <property type="entry name" value="HTH_ARSR"/>
    <property type="match status" value="1"/>
</dbReference>
<evidence type="ECO:0000259" key="2">
    <source>
        <dbReference type="Pfam" id="PF12802"/>
    </source>
</evidence>
<dbReference type="PANTHER" id="PTHR18964:SF173">
    <property type="entry name" value="GLUCOKINASE"/>
    <property type="match status" value="1"/>
</dbReference>